<keyword evidence="3" id="KW-1185">Reference proteome</keyword>
<organism evidence="2 3">
    <name type="scientific">Acetivibrio ethanolgignens</name>
    <dbReference type="NCBI Taxonomy" id="290052"/>
    <lineage>
        <taxon>Bacteria</taxon>
        <taxon>Bacillati</taxon>
        <taxon>Bacillota</taxon>
        <taxon>Clostridia</taxon>
        <taxon>Eubacteriales</taxon>
        <taxon>Oscillospiraceae</taxon>
        <taxon>Acetivibrio</taxon>
    </lineage>
</organism>
<dbReference type="Proteomes" id="UP000054874">
    <property type="component" value="Unassembled WGS sequence"/>
</dbReference>
<name>A0A0V8QIA7_9FIRM</name>
<feature type="transmembrane region" description="Helical" evidence="1">
    <location>
        <begin position="37"/>
        <end position="55"/>
    </location>
</feature>
<dbReference type="RefSeq" id="WP_058351507.1">
    <property type="nucleotide sequence ID" value="NZ_CABMMD010000024.1"/>
</dbReference>
<evidence type="ECO:0000256" key="1">
    <source>
        <dbReference type="SAM" id="Phobius"/>
    </source>
</evidence>
<dbReference type="STRING" id="290052.ASU35_06025"/>
<comment type="caution">
    <text evidence="2">The sequence shown here is derived from an EMBL/GenBank/DDBJ whole genome shotgun (WGS) entry which is preliminary data.</text>
</comment>
<protein>
    <submittedName>
        <fullName evidence="2">Uncharacterized protein</fullName>
    </submittedName>
</protein>
<keyword evidence="1" id="KW-0472">Membrane</keyword>
<gene>
    <name evidence="2" type="ORF">ASU35_06025</name>
</gene>
<proteinExistence type="predicted"/>
<dbReference type="EMBL" id="LNAM01000024">
    <property type="protein sequence ID" value="KSV60306.1"/>
    <property type="molecule type" value="Genomic_DNA"/>
</dbReference>
<evidence type="ECO:0000313" key="2">
    <source>
        <dbReference type="EMBL" id="KSV60306.1"/>
    </source>
</evidence>
<feature type="transmembrane region" description="Helical" evidence="1">
    <location>
        <begin position="12"/>
        <end position="31"/>
    </location>
</feature>
<reference evidence="2 3" key="1">
    <citation type="submission" date="2015-11" db="EMBL/GenBank/DDBJ databases">
        <title>Butyribacter intestini gen. nov., sp. nov., a butyric acid-producing bacterium of the family Lachnospiraceae isolated from the human faeces.</title>
        <authorList>
            <person name="Zou Y."/>
            <person name="Xue W."/>
            <person name="Luo G."/>
            <person name="Lv M."/>
        </authorList>
    </citation>
    <scope>NUCLEOTIDE SEQUENCE [LARGE SCALE GENOMIC DNA]</scope>
    <source>
        <strain evidence="2 3">ACET-33324</strain>
    </source>
</reference>
<sequence>MKRWKCGRKYTYLILVLTIAGYIVFGIIQVGKSYKTYQLTDFIVVGIILLLLGIAEKRLIGKFLNNSSVLKQNNENLKAEQEKIYNYDEVNVALDQTKIKLSADEKILQGKVVDILTKSLLRKRGYGVYMKTSENEDYFFRELVKNIENSGLKSALLYLEPMSDKSFSVHYDGYQIGRIKLSGNKTRMQVLVGLHGMKLYENLTVEEYVEKISFWIKHAKHCLRD</sequence>
<evidence type="ECO:0000313" key="3">
    <source>
        <dbReference type="Proteomes" id="UP000054874"/>
    </source>
</evidence>
<accession>A0A0V8QIA7</accession>
<keyword evidence="1" id="KW-0812">Transmembrane</keyword>
<dbReference type="AlphaFoldDB" id="A0A0V8QIA7"/>
<keyword evidence="1" id="KW-1133">Transmembrane helix</keyword>